<keyword evidence="3" id="KW-0597">Phosphoprotein</keyword>
<dbReference type="InterPro" id="IPR003018">
    <property type="entry name" value="GAF"/>
</dbReference>
<evidence type="ECO:0000256" key="1">
    <source>
        <dbReference type="ARBA" id="ARBA00000085"/>
    </source>
</evidence>
<dbReference type="InterPro" id="IPR005467">
    <property type="entry name" value="His_kinase_dom"/>
</dbReference>
<name>A0ABS9KFK3_9BACT</name>
<keyword evidence="5" id="KW-0812">Transmembrane</keyword>
<dbReference type="EMBL" id="JAKLWS010000018">
    <property type="protein sequence ID" value="MCG2589636.1"/>
    <property type="molecule type" value="Genomic_DNA"/>
</dbReference>
<sequence>MSHTSNNKLLNQYIARAHHVKKSQVFRLLSVVLFFTLVVGLDILSAQGENAPTSLLSTEAPTLRFEHLKVGDGLAQGSANFITQDSQGYIWISTQSGLHRYDGYEFKVYEYTAFDSTSLSEGWVWQVDESENGDLWVATNSSGLNRMDRATGTFKHYMHNPDDSTTISSNWTRFVYEDSSGDLWVTTESEGLNRMQADNDGHFQHFRHDHEDSSTITSNNLFFIDEDPEGNIWIGSVNGLNRINPETDEITRFLFDPDAPERYGEPSNVLGIHHSPDEPGIHWVSTGNGLLRFDSNTGDYERFLIEPNDADNVNPLNLIHAVVPDPNLKGVFWVTGPGTGVARFDVRTEEFTTYRHDPRDPNSLAEDYSQSIYADRSGTIWVGYTAEGVSTFNPGAVNFSHLRHDPEDSESLAPGIVWGIYEDQNGTLWIGTDAGPSTRYLTQYNPERRIVKYHQFDPDNANTLLPGLYWRFAEDENGGFWVAGNVGLSRLDRETGAVTRFQQDEGRKNNIFDMQPTLSDANKLWLANVGGLDLFDTETGTFTKINVAPEGWEFEPIVLDIYEDVENQLIWLGTADGLVRYDIMTKTSEVFSYNPSDTTSISDDVIFGVVPQDSDPSILWIATQSSGLNRFDTKTNTATHFTKEDGLADNHIYGLLMDENGTLWMSSNGGITNFDPGTFAIRNYGLDDGLIALEYNQNAYFKSKSGALYFGSSKGVTAFVPGQLKINENPPQVAIADFKIFNKSLEIGPNSPLQDALSKTERITLRHNQNEITINYVALHYSNSNRNQYQYQLEGYDQDWVDANTDRSATYTNLSPGDYTFKVKAANSDGVWNEQGASIGLSILPPWYQTWWAYLLFAGMLGLSVFGVDRFQRKRLSIKEQERAALREAELRAEAENKRRSDTEQLSKIGQTITSTLSVDKIIETVYENVNALMDAAIFGVGIYNGQNKRLEFPATKEKGEMLPPYSYSLDEESRIAVWCFKNKKEIIIGDFANEYTKYVEEYKQPVEGEFSDSVIYLPLIQQGNVIGVITTQSFKKNAYTEYHINLLRNLATYAAIALDNASAYRQLNATLSELKTTQNQLVQQEKLASLGQLTAGIAHEIKNPLNFVNNFSDLSIELVEEARDEVNEILTADSHQLTAILDDIESNLKKIYEHGSRADSIVKSMLLHSRGGSGIKENTDLNALINEYVNLAFHGMRAGKDPINVDINLELDDEIETVPLISEDFSRVVLNLCNNAFDAMRDKLTSRQQSGLQLSDNTPQKYEPKLTVRTRQKGSTIIIEIEDNGPGIPDEMKDKVLQPFFTTKKGTEGTGLGLSITNDIIKAHGGVLDILTKKDGTIMAVTLNNS</sequence>
<keyword evidence="7" id="KW-0547">Nucleotide-binding</keyword>
<gene>
    <name evidence="7" type="ORF">L6773_13740</name>
</gene>
<dbReference type="InterPro" id="IPR003661">
    <property type="entry name" value="HisK_dim/P_dom"/>
</dbReference>
<feature type="domain" description="Histidine kinase" evidence="6">
    <location>
        <begin position="1097"/>
        <end position="1347"/>
    </location>
</feature>
<dbReference type="Pfam" id="PF07494">
    <property type="entry name" value="Reg_prop"/>
    <property type="match status" value="2"/>
</dbReference>
<evidence type="ECO:0000259" key="6">
    <source>
        <dbReference type="PROSITE" id="PS50109"/>
    </source>
</evidence>
<dbReference type="CDD" id="cd00082">
    <property type="entry name" value="HisKA"/>
    <property type="match status" value="1"/>
</dbReference>
<dbReference type="InterPro" id="IPR036890">
    <property type="entry name" value="HATPase_C_sf"/>
</dbReference>
<keyword evidence="4" id="KW-0175">Coiled coil</keyword>
<dbReference type="CDD" id="cd00075">
    <property type="entry name" value="HATPase"/>
    <property type="match status" value="1"/>
</dbReference>
<dbReference type="PRINTS" id="PR00344">
    <property type="entry name" value="BCTRLSENSOR"/>
</dbReference>
<dbReference type="SUPFAM" id="SSF55781">
    <property type="entry name" value="GAF domain-like"/>
    <property type="match status" value="1"/>
</dbReference>
<accession>A0ABS9KFK3</accession>
<proteinExistence type="predicted"/>
<dbReference type="Proteomes" id="UP001165366">
    <property type="component" value="Unassembled WGS sequence"/>
</dbReference>
<dbReference type="InterPro" id="IPR003594">
    <property type="entry name" value="HATPase_dom"/>
</dbReference>
<dbReference type="Pfam" id="PF13185">
    <property type="entry name" value="GAF_2"/>
    <property type="match status" value="1"/>
</dbReference>
<dbReference type="InterPro" id="IPR029016">
    <property type="entry name" value="GAF-like_dom_sf"/>
</dbReference>
<dbReference type="EC" id="2.7.13.3" evidence="2"/>
<evidence type="ECO:0000256" key="4">
    <source>
        <dbReference type="SAM" id="Coils"/>
    </source>
</evidence>
<dbReference type="PANTHER" id="PTHR43547:SF2">
    <property type="entry name" value="HYBRID SIGNAL TRANSDUCTION HISTIDINE KINASE C"/>
    <property type="match status" value="1"/>
</dbReference>
<dbReference type="RefSeq" id="WP_237854996.1">
    <property type="nucleotide sequence ID" value="NZ_JAKLWS010000018.1"/>
</dbReference>
<reference evidence="7" key="2">
    <citation type="submission" date="2024-05" db="EMBL/GenBank/DDBJ databases">
        <title>Rhodohalobacter halophilus gen. nov., sp. nov., a moderately halophilic member of the family Balneolaceae.</title>
        <authorList>
            <person name="Xia J."/>
        </authorList>
    </citation>
    <scope>NUCLEOTIDE SEQUENCE</scope>
    <source>
        <strain evidence="7">WB101</strain>
    </source>
</reference>
<dbReference type="InterPro" id="IPR011110">
    <property type="entry name" value="Reg_prop"/>
</dbReference>
<feature type="transmembrane region" description="Helical" evidence="5">
    <location>
        <begin position="25"/>
        <end position="44"/>
    </location>
</feature>
<dbReference type="SMART" id="SM00065">
    <property type="entry name" value="GAF"/>
    <property type="match status" value="1"/>
</dbReference>
<dbReference type="Pfam" id="PF00512">
    <property type="entry name" value="HisKA"/>
    <property type="match status" value="1"/>
</dbReference>
<dbReference type="SMART" id="SM00387">
    <property type="entry name" value="HATPase_c"/>
    <property type="match status" value="1"/>
</dbReference>
<dbReference type="InterPro" id="IPR003961">
    <property type="entry name" value="FN3_dom"/>
</dbReference>
<feature type="coiled-coil region" evidence="4">
    <location>
        <begin position="876"/>
        <end position="906"/>
    </location>
</feature>
<protein>
    <recommendedName>
        <fullName evidence="2">histidine kinase</fullName>
        <ecNumber evidence="2">2.7.13.3</ecNumber>
    </recommendedName>
</protein>
<evidence type="ECO:0000256" key="5">
    <source>
        <dbReference type="SAM" id="Phobius"/>
    </source>
</evidence>
<dbReference type="Pfam" id="PF02518">
    <property type="entry name" value="HATPase_c"/>
    <property type="match status" value="1"/>
</dbReference>
<dbReference type="SMART" id="SM00388">
    <property type="entry name" value="HisKA"/>
    <property type="match status" value="1"/>
</dbReference>
<dbReference type="InterPro" id="IPR011123">
    <property type="entry name" value="Y_Y_Y"/>
</dbReference>
<keyword evidence="7" id="KW-0067">ATP-binding</keyword>
<dbReference type="PANTHER" id="PTHR43547">
    <property type="entry name" value="TWO-COMPONENT HISTIDINE KINASE"/>
    <property type="match status" value="1"/>
</dbReference>
<dbReference type="Pfam" id="PF07495">
    <property type="entry name" value="Y_Y_Y"/>
    <property type="match status" value="1"/>
</dbReference>
<evidence type="ECO:0000313" key="8">
    <source>
        <dbReference type="Proteomes" id="UP001165366"/>
    </source>
</evidence>
<dbReference type="InterPro" id="IPR013783">
    <property type="entry name" value="Ig-like_fold"/>
</dbReference>
<dbReference type="Gene3D" id="2.130.10.10">
    <property type="entry name" value="YVTN repeat-like/Quinoprotein amine dehydrogenase"/>
    <property type="match status" value="2"/>
</dbReference>
<dbReference type="CDD" id="cd00063">
    <property type="entry name" value="FN3"/>
    <property type="match status" value="1"/>
</dbReference>
<dbReference type="InterPro" id="IPR036097">
    <property type="entry name" value="HisK_dim/P_sf"/>
</dbReference>
<dbReference type="GO" id="GO:0005524">
    <property type="term" value="F:ATP binding"/>
    <property type="evidence" value="ECO:0007669"/>
    <property type="project" value="UniProtKB-KW"/>
</dbReference>
<dbReference type="Gene3D" id="3.30.450.40">
    <property type="match status" value="1"/>
</dbReference>
<organism evidence="7 8">
    <name type="scientific">Rhodohalobacter sulfatireducens</name>
    <dbReference type="NCBI Taxonomy" id="2911366"/>
    <lineage>
        <taxon>Bacteria</taxon>
        <taxon>Pseudomonadati</taxon>
        <taxon>Balneolota</taxon>
        <taxon>Balneolia</taxon>
        <taxon>Balneolales</taxon>
        <taxon>Balneolaceae</taxon>
        <taxon>Rhodohalobacter</taxon>
    </lineage>
</organism>
<dbReference type="Gene3D" id="1.10.287.130">
    <property type="match status" value="1"/>
</dbReference>
<comment type="caution">
    <text evidence="7">The sequence shown here is derived from an EMBL/GenBank/DDBJ whole genome shotgun (WGS) entry which is preliminary data.</text>
</comment>
<keyword evidence="5" id="KW-1133">Transmembrane helix</keyword>
<comment type="catalytic activity">
    <reaction evidence="1">
        <text>ATP + protein L-histidine = ADP + protein N-phospho-L-histidine.</text>
        <dbReference type="EC" id="2.7.13.3"/>
    </reaction>
</comment>
<evidence type="ECO:0000256" key="2">
    <source>
        <dbReference type="ARBA" id="ARBA00012438"/>
    </source>
</evidence>
<dbReference type="Gene3D" id="2.60.40.10">
    <property type="entry name" value="Immunoglobulins"/>
    <property type="match status" value="1"/>
</dbReference>
<dbReference type="PROSITE" id="PS50109">
    <property type="entry name" value="HIS_KIN"/>
    <property type="match status" value="1"/>
</dbReference>
<dbReference type="SUPFAM" id="SSF55874">
    <property type="entry name" value="ATPase domain of HSP90 chaperone/DNA topoisomerase II/histidine kinase"/>
    <property type="match status" value="1"/>
</dbReference>
<reference evidence="7" key="1">
    <citation type="submission" date="2022-01" db="EMBL/GenBank/DDBJ databases">
        <authorList>
            <person name="Wang Y."/>
        </authorList>
    </citation>
    <scope>NUCLEOTIDE SEQUENCE</scope>
    <source>
        <strain evidence="7">WB101</strain>
    </source>
</reference>
<dbReference type="SUPFAM" id="SSF63829">
    <property type="entry name" value="Calcium-dependent phosphotriesterase"/>
    <property type="match status" value="3"/>
</dbReference>
<dbReference type="SUPFAM" id="SSF47384">
    <property type="entry name" value="Homodimeric domain of signal transducing histidine kinase"/>
    <property type="match status" value="1"/>
</dbReference>
<dbReference type="InterPro" id="IPR015943">
    <property type="entry name" value="WD40/YVTN_repeat-like_dom_sf"/>
</dbReference>
<dbReference type="Gene3D" id="3.30.565.10">
    <property type="entry name" value="Histidine kinase-like ATPase, C-terminal domain"/>
    <property type="match status" value="1"/>
</dbReference>
<dbReference type="InterPro" id="IPR004358">
    <property type="entry name" value="Sig_transdc_His_kin-like_C"/>
</dbReference>
<keyword evidence="5" id="KW-0472">Membrane</keyword>
<evidence type="ECO:0000313" key="7">
    <source>
        <dbReference type="EMBL" id="MCG2589636.1"/>
    </source>
</evidence>
<keyword evidence="8" id="KW-1185">Reference proteome</keyword>
<evidence type="ECO:0000256" key="3">
    <source>
        <dbReference type="ARBA" id="ARBA00022553"/>
    </source>
</evidence>